<dbReference type="Proteomes" id="UP000030418">
    <property type="component" value="Unassembled WGS sequence"/>
</dbReference>
<evidence type="ECO:0000256" key="3">
    <source>
        <dbReference type="ARBA" id="ARBA00022927"/>
    </source>
</evidence>
<keyword evidence="5" id="KW-0143">Chaperone</keyword>
<name>A0A0A2XQ13_9PAST</name>
<evidence type="ECO:0000256" key="2">
    <source>
        <dbReference type="ARBA" id="ARBA00022448"/>
    </source>
</evidence>
<dbReference type="Pfam" id="PF02556">
    <property type="entry name" value="SecB"/>
    <property type="match status" value="1"/>
</dbReference>
<keyword evidence="7" id="KW-1185">Reference proteome</keyword>
<dbReference type="GO" id="GO:0006457">
    <property type="term" value="P:protein folding"/>
    <property type="evidence" value="ECO:0007669"/>
    <property type="project" value="UniProtKB-UniRule"/>
</dbReference>
<proteinExistence type="inferred from homology"/>
<dbReference type="SUPFAM" id="SSF54611">
    <property type="entry name" value="SecB-like"/>
    <property type="match status" value="1"/>
</dbReference>
<dbReference type="NCBIfam" id="NF004393">
    <property type="entry name" value="PRK05751.1-4"/>
    <property type="match status" value="1"/>
</dbReference>
<comment type="similarity">
    <text evidence="1 5">Belongs to the SecB family.</text>
</comment>
<dbReference type="PRINTS" id="PR01594">
    <property type="entry name" value="SECBCHAPRONE"/>
</dbReference>
<evidence type="ECO:0000256" key="1">
    <source>
        <dbReference type="ARBA" id="ARBA00009990"/>
    </source>
</evidence>
<keyword evidence="2 5" id="KW-0813">Transport</keyword>
<dbReference type="RefSeq" id="WP_039133570.1">
    <property type="nucleotide sequence ID" value="NZ_JPXY01000007.1"/>
</dbReference>
<keyword evidence="4 5" id="KW-0811">Translocation</keyword>
<dbReference type="PANTHER" id="PTHR36918:SF1">
    <property type="entry name" value="PROTEIN-EXPORT PROTEIN SECB"/>
    <property type="match status" value="1"/>
</dbReference>
<evidence type="ECO:0000256" key="5">
    <source>
        <dbReference type="HAMAP-Rule" id="MF_00821"/>
    </source>
</evidence>
<dbReference type="GO" id="GO:0005737">
    <property type="term" value="C:cytoplasm"/>
    <property type="evidence" value="ECO:0007669"/>
    <property type="project" value="UniProtKB-SubCell"/>
</dbReference>
<accession>A0A0A2XQ13</accession>
<organism evidence="6 7">
    <name type="scientific">Gallibacterium genomosp. 2</name>
    <dbReference type="NCBI Taxonomy" id="155517"/>
    <lineage>
        <taxon>Bacteria</taxon>
        <taxon>Pseudomonadati</taxon>
        <taxon>Pseudomonadota</taxon>
        <taxon>Gammaproteobacteria</taxon>
        <taxon>Pasteurellales</taxon>
        <taxon>Pasteurellaceae</taxon>
        <taxon>Gallibacterium</taxon>
    </lineage>
</organism>
<keyword evidence="3 5" id="KW-0653">Protein transport</keyword>
<dbReference type="EMBL" id="JPXY01000007">
    <property type="protein sequence ID" value="KGQ34288.1"/>
    <property type="molecule type" value="Genomic_DNA"/>
</dbReference>
<dbReference type="Gene3D" id="3.10.420.10">
    <property type="entry name" value="SecB-like"/>
    <property type="match status" value="1"/>
</dbReference>
<dbReference type="GO" id="GO:0051082">
    <property type="term" value="F:unfolded protein binding"/>
    <property type="evidence" value="ECO:0007669"/>
    <property type="project" value="InterPro"/>
</dbReference>
<gene>
    <name evidence="5" type="primary">secB</name>
    <name evidence="6" type="ORF">P375_01615</name>
</gene>
<protein>
    <recommendedName>
        <fullName evidence="5">Protein-export protein SecB</fullName>
    </recommendedName>
</protein>
<evidence type="ECO:0000256" key="4">
    <source>
        <dbReference type="ARBA" id="ARBA00023010"/>
    </source>
</evidence>
<dbReference type="NCBIfam" id="TIGR00809">
    <property type="entry name" value="secB"/>
    <property type="match status" value="1"/>
</dbReference>
<comment type="function">
    <text evidence="5">One of the proteins required for the normal export of preproteins out of the cell cytoplasm. It is a molecular chaperone that binds to a subset of precursor proteins, maintaining them in a translocation-competent state. It also specifically binds to its receptor SecA.</text>
</comment>
<comment type="caution">
    <text evidence="6">The sequence shown here is derived from an EMBL/GenBank/DDBJ whole genome shotgun (WGS) entry which is preliminary data.</text>
</comment>
<dbReference type="PANTHER" id="PTHR36918">
    <property type="match status" value="1"/>
</dbReference>
<comment type="subunit">
    <text evidence="5">Homotetramer, a dimer of dimers. One homotetramer interacts with 1 SecA dimer.</text>
</comment>
<dbReference type="InterPro" id="IPR035958">
    <property type="entry name" value="SecB-like_sf"/>
</dbReference>
<dbReference type="GO" id="GO:0051262">
    <property type="term" value="P:protein tetramerization"/>
    <property type="evidence" value="ECO:0007669"/>
    <property type="project" value="InterPro"/>
</dbReference>
<dbReference type="GO" id="GO:0015031">
    <property type="term" value="P:protein transport"/>
    <property type="evidence" value="ECO:0007669"/>
    <property type="project" value="UniProtKB-UniRule"/>
</dbReference>
<dbReference type="InterPro" id="IPR003708">
    <property type="entry name" value="SecB"/>
</dbReference>
<evidence type="ECO:0000313" key="7">
    <source>
        <dbReference type="Proteomes" id="UP000030418"/>
    </source>
</evidence>
<comment type="subcellular location">
    <subcellularLocation>
        <location evidence="5">Cytoplasm</location>
    </subcellularLocation>
</comment>
<evidence type="ECO:0000313" key="6">
    <source>
        <dbReference type="EMBL" id="KGQ34288.1"/>
    </source>
</evidence>
<sequence>MAEENKTAEQGSEQQAQPMLQIQRIYVKDVSFEAPNLPHLFQQEWKPVLKFDLDTETNVLAENLYEVVLNVSIETKLEGTDTVAFICEAKQAGIFAISGLEEMQLAHALTSQCPNMLFPYVRELVSNLVNRGTFPALNLAPVNFDALFVEYLQRQQAAQAETAQEQKTETVN</sequence>
<keyword evidence="5" id="KW-0963">Cytoplasm</keyword>
<dbReference type="CDD" id="cd00557">
    <property type="entry name" value="Translocase_SecB"/>
    <property type="match status" value="1"/>
</dbReference>
<reference evidence="6 7" key="1">
    <citation type="submission" date="2014-08" db="EMBL/GenBank/DDBJ databases">
        <title>Chaperone-usher fimbriae in a diverse selection of Gallibacterium genomes.</title>
        <authorList>
            <person name="Kudirkiene E."/>
            <person name="Bager R.J."/>
            <person name="Johnson T.J."/>
            <person name="Bojesen A.M."/>
        </authorList>
    </citation>
    <scope>NUCLEOTIDE SEQUENCE [LARGE SCALE GENOMIC DNA]</scope>
    <source>
        <strain evidence="6 7">CCM5976</strain>
    </source>
</reference>
<dbReference type="AlphaFoldDB" id="A0A0A2XQ13"/>
<dbReference type="HAMAP" id="MF_00821">
    <property type="entry name" value="SecB"/>
    <property type="match status" value="1"/>
</dbReference>